<dbReference type="InterPro" id="IPR000073">
    <property type="entry name" value="AB_hydrolase_1"/>
</dbReference>
<dbReference type="GO" id="GO:0016787">
    <property type="term" value="F:hydrolase activity"/>
    <property type="evidence" value="ECO:0007669"/>
    <property type="project" value="UniProtKB-KW"/>
</dbReference>
<dbReference type="InterPro" id="IPR029058">
    <property type="entry name" value="AB_hydrolase_fold"/>
</dbReference>
<dbReference type="PANTHER" id="PTHR43433">
    <property type="entry name" value="HYDROLASE, ALPHA/BETA FOLD FAMILY PROTEIN"/>
    <property type="match status" value="1"/>
</dbReference>
<dbReference type="InterPro" id="IPR050471">
    <property type="entry name" value="AB_hydrolase"/>
</dbReference>
<evidence type="ECO:0000313" key="3">
    <source>
        <dbReference type="Proteomes" id="UP001274321"/>
    </source>
</evidence>
<sequence length="250" mass="26888">MPTFSSQGLTLNYVVEGRGDPVLLIHGFASSLQMNWTGTGWISGLAEAGYQVIAFDHRGHGASEKIYDATAYTIGDMAEDAFALLDHLGISRTDIVGYSMGARVGALMAIERPERVRSLVIGGMGSRLFEGAGKAEEIAAALEAPHRDDVTDAYARTFRVFAEATKSDLRALAAVMRSPRLPLGPDRLALIQCPVLIAVGSEDDVAGSPHELAPHIAGAQVLEIPRRDHNRVVGDKVFKEGVLDFLRHRG</sequence>
<organism evidence="2 3">
    <name type="scientific">Terrihabitans rhizophilus</name>
    <dbReference type="NCBI Taxonomy" id="3092662"/>
    <lineage>
        <taxon>Bacteria</taxon>
        <taxon>Pseudomonadati</taxon>
        <taxon>Pseudomonadota</taxon>
        <taxon>Alphaproteobacteria</taxon>
        <taxon>Hyphomicrobiales</taxon>
        <taxon>Terrihabitans</taxon>
    </lineage>
</organism>
<gene>
    <name evidence="2" type="ORF">SCD90_16315</name>
</gene>
<comment type="caution">
    <text evidence="2">The sequence shown here is derived from an EMBL/GenBank/DDBJ whole genome shotgun (WGS) entry which is preliminary data.</text>
</comment>
<evidence type="ECO:0000313" key="2">
    <source>
        <dbReference type="EMBL" id="MDX6807628.1"/>
    </source>
</evidence>
<keyword evidence="2" id="KW-0378">Hydrolase</keyword>
<protein>
    <submittedName>
        <fullName evidence="2">Alpha/beta hydrolase</fullName>
    </submittedName>
</protein>
<name>A0ABU4RTU9_9HYPH</name>
<proteinExistence type="predicted"/>
<dbReference type="Pfam" id="PF00561">
    <property type="entry name" value="Abhydrolase_1"/>
    <property type="match status" value="1"/>
</dbReference>
<dbReference type="PANTHER" id="PTHR43433:SF5">
    <property type="entry name" value="AB HYDROLASE-1 DOMAIN-CONTAINING PROTEIN"/>
    <property type="match status" value="1"/>
</dbReference>
<evidence type="ECO:0000259" key="1">
    <source>
        <dbReference type="Pfam" id="PF00561"/>
    </source>
</evidence>
<reference evidence="2 3" key="1">
    <citation type="submission" date="2023-11" db="EMBL/GenBank/DDBJ databases">
        <authorList>
            <person name="Bao R."/>
        </authorList>
    </citation>
    <scope>NUCLEOTIDE SEQUENCE [LARGE SCALE GENOMIC DNA]</scope>
    <source>
        <strain evidence="2 3">PJ23</strain>
    </source>
</reference>
<dbReference type="SUPFAM" id="SSF53474">
    <property type="entry name" value="alpha/beta-Hydrolases"/>
    <property type="match status" value="1"/>
</dbReference>
<feature type="domain" description="AB hydrolase-1" evidence="1">
    <location>
        <begin position="21"/>
        <end position="121"/>
    </location>
</feature>
<dbReference type="EMBL" id="JAXAFJ010000014">
    <property type="protein sequence ID" value="MDX6807628.1"/>
    <property type="molecule type" value="Genomic_DNA"/>
</dbReference>
<keyword evidence="3" id="KW-1185">Reference proteome</keyword>
<dbReference type="Gene3D" id="3.40.50.1820">
    <property type="entry name" value="alpha/beta hydrolase"/>
    <property type="match status" value="1"/>
</dbReference>
<dbReference type="Proteomes" id="UP001274321">
    <property type="component" value="Unassembled WGS sequence"/>
</dbReference>
<accession>A0ABU4RTU9</accession>
<dbReference type="PRINTS" id="PR00111">
    <property type="entry name" value="ABHYDROLASE"/>
</dbReference>
<dbReference type="RefSeq" id="WP_319845780.1">
    <property type="nucleotide sequence ID" value="NZ_JAXAFJ010000014.1"/>
</dbReference>